<dbReference type="STRING" id="1124188.SAMN05444377_1111"/>
<dbReference type="Gene3D" id="2.60.40.10">
    <property type="entry name" value="Immunoglobulins"/>
    <property type="match status" value="6"/>
</dbReference>
<gene>
    <name evidence="2" type="ORF">SAMN05444377_1111</name>
</gene>
<proteinExistence type="predicted"/>
<reference evidence="2 3" key="1">
    <citation type="submission" date="2016-11" db="EMBL/GenBank/DDBJ databases">
        <authorList>
            <person name="Jaros S."/>
            <person name="Januszkiewicz K."/>
            <person name="Wedrychowicz H."/>
        </authorList>
    </citation>
    <scope>NUCLEOTIDE SEQUENCE [LARGE SCALE GENOMIC DNA]</scope>
    <source>
        <strain evidence="2 3">DSM 25660</strain>
    </source>
</reference>
<keyword evidence="1" id="KW-0732">Signal</keyword>
<dbReference type="InterPro" id="IPR013783">
    <property type="entry name" value="Ig-like_fold"/>
</dbReference>
<dbReference type="Gene3D" id="2.60.120.260">
    <property type="entry name" value="Galactose-binding domain-like"/>
    <property type="match status" value="2"/>
</dbReference>
<dbReference type="EMBL" id="FQVQ01000011">
    <property type="protein sequence ID" value="SHF50864.1"/>
    <property type="molecule type" value="Genomic_DNA"/>
</dbReference>
<sequence>MKLFTLKLFFITLFFNQLNAQNLLVNGDFEMGGVGIGFNINATGYTFVPAPTGTTSAGNYAVATNPQPYNTTNFISTGDHTTGTGNMLWFDGSSDGGNPSFWKAGNNGGGVCGLVVGATYTFQYWVRSISPNVTGPATQADIRVVFNNATVTSSPASTLAPLTTAGWVQRVYTFTPTNSCVNIELRNFNTSFVGNDFAIDDLAVLPPPQPLGVRFSTVSPLCAAPATGSIALYGIGGTAPYTNFAVTGPVTQNNATGIFPNLPVGTYTVSVTDTAGNTASQNNVTIVPAANPLIVSPNTSICSGGNTTLSVNGGTTYTWTASPADPSLTNPTSATPVVSPTATTTYTVTSPANVTRNLIFNGDFTQGNIGFNTDYAFLPVNTNSTQKIYGIVANPNTWFNAFTNCPDHTTGSGNMMVVDGSTSNGGTDIVWRQQVPVTAGSVYTFSYWVQSLALLNYATLQVRINGVSLGVAQAPSTIACGNWTQVTYTWNSGASTVADIAIIDTNTASSGNDFALDDIAFTTNVTCNATQSVTVTVSTLSISVPSNQTYCTGATVPAQVFTSSQPGATFSWTNSNPNLTIGGSGTGNIASFTASNSTTVPQTATITVTGSLSGCADVTASYTITVNPQPGVMVNNVVKCLGDTSPAVITATPSYPGTYTYTWSVPTGAPAPGNVASFNTTVPGSYSVTITNTISGCSATAPFPGVFSIITDCCTNDFDVTATDQLLCNDTSCTVLNASFLDIKDTTSYTVSSIPFAPENPLGVLATALCTSDDRFSDPVNIPFNFSFYGQCYNQFQVGTNTFLTFLVDPTRLCATGAGSGWAFTQAIPSAAMNPLWRNSIYFPMQDTNPAVPSNPAVQISYIVDGIAPCRKLIVNVRNMPLFSCGTAQGLQESQLVLYEGTNVIDVHVTRRTVCANWNSGNAVLGLHNATGTQAITPPGRNTGTWVANNESWRFTPSGNSLTTIQWLDGATVIGNTPSIAVCPTSTKTYTAQVRYNVCGTVRTVTKPITIEVSPDDTQPAQAIENCLPNNVFNLTTNEPTVLGPLVGSGDYEVYYYTNQSDAENLAANSIGNPSAYVLSSGTSQTIYMSLYNIFTGCIRIRPFNISLIDCSLCPTIASPSATQALCLGADVNPLSVSTTFTGTNAISFVYFTTPQVGNNMYTGGTLLGNATPNASNVATYNPGILGTAGSLPNVLGTYYVYAIANPAPSDPTCRPFALIEVNVVSSASILLTSTPATSNQTVCENTPITPITYTFSGATGANVTGLPPGVSFSVSGTTLTISGTPTTTIGSPFNYTVTLTGVGCGNPTATGTITVNPGAFLNLTSAPATANQTICLNQAIVPITYNFGGTATGATVSGLPAGVSFGVSGNTLTISGTPTTTTGSPFTFTVSTTGGSCGSPTVTGTITIEPIGTLNLTSAGATANQTVCANSPINTITYTFGGTVTGASVAGLPAGVSATVTGNTVAINGTPTSAVGSPFTYTVSTTGGNCGTPSLTGTITVNPVTTLSLTSAAGTDNQTVCVNSPITPIVYTFGGSATGIVASGLPVGLNQTVSGNTLTISGSPSTITGSPFTITIQTTGGNCGTPSLTATLTVQPQATLVLTSAATTTNQTLCVNTPITDIVYTFGGTATGVNVVGLPPGVTVQVVGNVATISGTPTNNAGSPFNYTITTTGGNCGAPSLAGSITVNIGATLVLSSTPFLANQTVCINEPITNIVYTFGGSATGATVTGLPTGVSSSISGNSVIISGTPSVLAGSPYTFNVATTGGTCGAPTLTGTITVQPLATLALTSAPATAAQTVCENGAINAITYTFGGTATGATVTGLPNGVTATVTGNTVTINGSPVSAAGSPYTYTVTTTGGACGFPSLTGTITVNPTDT</sequence>
<evidence type="ECO:0000313" key="2">
    <source>
        <dbReference type="EMBL" id="SHF50864.1"/>
    </source>
</evidence>
<evidence type="ECO:0000256" key="1">
    <source>
        <dbReference type="SAM" id="SignalP"/>
    </source>
</evidence>
<evidence type="ECO:0000313" key="3">
    <source>
        <dbReference type="Proteomes" id="UP000184147"/>
    </source>
</evidence>
<organism evidence="2 3">
    <name type="scientific">Flavobacterium fontis</name>
    <dbReference type="NCBI Taxonomy" id="1124188"/>
    <lineage>
        <taxon>Bacteria</taxon>
        <taxon>Pseudomonadati</taxon>
        <taxon>Bacteroidota</taxon>
        <taxon>Flavobacteriia</taxon>
        <taxon>Flavobacteriales</taxon>
        <taxon>Flavobacteriaceae</taxon>
        <taxon>Flavobacterium</taxon>
    </lineage>
</organism>
<accession>A0A1M5C7V1</accession>
<keyword evidence="3" id="KW-1185">Reference proteome</keyword>
<feature type="chain" id="PRO_5012838548" description="Gliding motility-associated C-terminal domain-containing protein" evidence="1">
    <location>
        <begin position="21"/>
        <end position="1879"/>
    </location>
</feature>
<feature type="signal peptide" evidence="1">
    <location>
        <begin position="1"/>
        <end position="20"/>
    </location>
</feature>
<feature type="non-terminal residue" evidence="2">
    <location>
        <position position="1879"/>
    </location>
</feature>
<name>A0A1M5C7V1_9FLAO</name>
<evidence type="ECO:0008006" key="4">
    <source>
        <dbReference type="Google" id="ProtNLM"/>
    </source>
</evidence>
<dbReference type="Proteomes" id="UP000184147">
    <property type="component" value="Unassembled WGS sequence"/>
</dbReference>
<protein>
    <recommendedName>
        <fullName evidence="4">Gliding motility-associated C-terminal domain-containing protein</fullName>
    </recommendedName>
</protein>